<keyword evidence="3" id="KW-1185">Reference proteome</keyword>
<evidence type="ECO:0000313" key="2">
    <source>
        <dbReference type="EMBL" id="OPJ74853.1"/>
    </source>
</evidence>
<protein>
    <submittedName>
        <fullName evidence="2">Uncharacterized protein</fullName>
    </submittedName>
</protein>
<comment type="caution">
    <text evidence="2">The sequence shown here is derived from an EMBL/GenBank/DDBJ whole genome shotgun (WGS) entry which is preliminary data.</text>
</comment>
<sequence length="73" mass="8137">MFCKPAPWTRLLPGDVSAKDFEPRYGGNGLTRCVPIPATLNFEMLLYKKLATSPASQQQGRTEDTEHGIQPIF</sequence>
<accession>A0A1V4JRQ5</accession>
<feature type="region of interest" description="Disordered" evidence="1">
    <location>
        <begin position="53"/>
        <end position="73"/>
    </location>
</feature>
<organism evidence="2 3">
    <name type="scientific">Patagioenas fasciata monilis</name>
    <dbReference type="NCBI Taxonomy" id="372326"/>
    <lineage>
        <taxon>Eukaryota</taxon>
        <taxon>Metazoa</taxon>
        <taxon>Chordata</taxon>
        <taxon>Craniata</taxon>
        <taxon>Vertebrata</taxon>
        <taxon>Euteleostomi</taxon>
        <taxon>Archelosauria</taxon>
        <taxon>Archosauria</taxon>
        <taxon>Dinosauria</taxon>
        <taxon>Saurischia</taxon>
        <taxon>Theropoda</taxon>
        <taxon>Coelurosauria</taxon>
        <taxon>Aves</taxon>
        <taxon>Neognathae</taxon>
        <taxon>Neoaves</taxon>
        <taxon>Columbimorphae</taxon>
        <taxon>Columbiformes</taxon>
        <taxon>Columbidae</taxon>
        <taxon>Patagioenas</taxon>
    </lineage>
</organism>
<dbReference type="AlphaFoldDB" id="A0A1V4JRQ5"/>
<gene>
    <name evidence="2" type="ORF">AV530_018364</name>
</gene>
<name>A0A1V4JRQ5_PATFA</name>
<proteinExistence type="predicted"/>
<dbReference type="EMBL" id="LSYS01006629">
    <property type="protein sequence ID" value="OPJ74853.1"/>
    <property type="molecule type" value="Genomic_DNA"/>
</dbReference>
<dbReference type="Proteomes" id="UP000190648">
    <property type="component" value="Unassembled WGS sequence"/>
</dbReference>
<evidence type="ECO:0000256" key="1">
    <source>
        <dbReference type="SAM" id="MobiDB-lite"/>
    </source>
</evidence>
<evidence type="ECO:0000313" key="3">
    <source>
        <dbReference type="Proteomes" id="UP000190648"/>
    </source>
</evidence>
<reference evidence="2 3" key="1">
    <citation type="submission" date="2016-02" db="EMBL/GenBank/DDBJ databases">
        <title>Band-tailed pigeon sequencing and assembly.</title>
        <authorList>
            <person name="Soares A.E."/>
            <person name="Novak B.J."/>
            <person name="Rice E.S."/>
            <person name="O'Connell B."/>
            <person name="Chang D."/>
            <person name="Weber S."/>
            <person name="Shapiro B."/>
        </authorList>
    </citation>
    <scope>NUCLEOTIDE SEQUENCE [LARGE SCALE GENOMIC DNA]</scope>
    <source>
        <strain evidence="2">BTP2013</strain>
        <tissue evidence="2">Blood</tissue>
    </source>
</reference>